<proteinExistence type="predicted"/>
<dbReference type="InterPro" id="IPR001466">
    <property type="entry name" value="Beta-lactam-related"/>
</dbReference>
<dbReference type="Proteomes" id="UP000293162">
    <property type="component" value="Unassembled WGS sequence"/>
</dbReference>
<feature type="domain" description="Beta-lactamase-related" evidence="1">
    <location>
        <begin position="240"/>
        <end position="558"/>
    </location>
</feature>
<dbReference type="PANTHER" id="PTHR46825:SF9">
    <property type="entry name" value="BETA-LACTAMASE-RELATED DOMAIN-CONTAINING PROTEIN"/>
    <property type="match status" value="1"/>
</dbReference>
<dbReference type="EMBL" id="SEWF01000025">
    <property type="protein sequence ID" value="RYU94429.1"/>
    <property type="molecule type" value="Genomic_DNA"/>
</dbReference>
<comment type="caution">
    <text evidence="2">The sequence shown here is derived from an EMBL/GenBank/DDBJ whole genome shotgun (WGS) entry which is preliminary data.</text>
</comment>
<dbReference type="InterPro" id="IPR050491">
    <property type="entry name" value="AmpC-like"/>
</dbReference>
<dbReference type="Gene3D" id="3.40.710.10">
    <property type="entry name" value="DD-peptidase/beta-lactamase superfamily"/>
    <property type="match status" value="1"/>
</dbReference>
<keyword evidence="3" id="KW-1185">Reference proteome</keyword>
<evidence type="ECO:0000259" key="1">
    <source>
        <dbReference type="Pfam" id="PF00144"/>
    </source>
</evidence>
<gene>
    <name evidence="2" type="ORF">EWM59_16655</name>
</gene>
<dbReference type="AlphaFoldDB" id="A0A4Q5LXR1"/>
<evidence type="ECO:0000313" key="2">
    <source>
        <dbReference type="EMBL" id="RYU94429.1"/>
    </source>
</evidence>
<dbReference type="Gene3D" id="2.60.40.2340">
    <property type="match status" value="2"/>
</dbReference>
<reference evidence="2 3" key="1">
    <citation type="submission" date="2019-02" db="EMBL/GenBank/DDBJ databases">
        <title>Bacterial novel species Emticicia sp. 17J42-9 isolated from soil.</title>
        <authorList>
            <person name="Jung H.-Y."/>
        </authorList>
    </citation>
    <scope>NUCLEOTIDE SEQUENCE [LARGE SCALE GENOMIC DNA]</scope>
    <source>
        <strain evidence="2 3">17J42-9</strain>
    </source>
</reference>
<dbReference type="PANTHER" id="PTHR46825">
    <property type="entry name" value="D-ALANYL-D-ALANINE-CARBOXYPEPTIDASE/ENDOPEPTIDASE AMPH"/>
    <property type="match status" value="1"/>
</dbReference>
<evidence type="ECO:0000313" key="3">
    <source>
        <dbReference type="Proteomes" id="UP000293162"/>
    </source>
</evidence>
<name>A0A4Q5LXR1_9BACT</name>
<dbReference type="OrthoDB" id="9793489at2"/>
<sequence>MLLNFFIFVIKSTYSLQAMKHIFAIVVLYIIVSSCQKEEPKSAAKDLLTFSFKQANNAIDTDAEGVIIGKEIKISLPSSVALNNLKATFTSSPLATVTVNGKNQISGTTANDFTNPVTYKVKAEDGSMSEYTVTVSKVPSAEKQLTGFFVNFKTFSGAPTISKAKASGNNYTIFMPPHINPKSVKVIFTTSLKTSVSLNNKPLVSNDSIDLSAPITLTVIAEDKSTQNYTITPKSVDQEVDNLVNAFVKKYDITGLTFAISNQEKLMYAKGYGYADKANNTPVTPYSLFRIASVSKPITAIAVMKLIEDGKLSLDDKVFGDNGILGNKYGGKPYRNGYENITVKHLLEHTAGVATNDGNDPMFSAFNLTQDQIIENAVKNRNLYATPGTKYYYSNLGYCMLGRIIEKVSGMTYEQYLQKAIFEPTGTDNIQLTGNTIANRKENEVVYYSQTNSPYAYNVARMDSHGGLIASSIDLLKLISHVDGFNTKPDILKPETIATMTKYNAANGYALGWSVNQANYWWHTGLLIGTSSELVRSPSGFSWAIIANYGELNSNDQYVTDLDNLGWNIISAIKDWPEYDLF</sequence>
<dbReference type="Pfam" id="PF00144">
    <property type="entry name" value="Beta-lactamase"/>
    <property type="match status" value="1"/>
</dbReference>
<organism evidence="2 3">
    <name type="scientific">Emticicia agri</name>
    <dbReference type="NCBI Taxonomy" id="2492393"/>
    <lineage>
        <taxon>Bacteria</taxon>
        <taxon>Pseudomonadati</taxon>
        <taxon>Bacteroidota</taxon>
        <taxon>Cytophagia</taxon>
        <taxon>Cytophagales</taxon>
        <taxon>Leadbetterellaceae</taxon>
        <taxon>Emticicia</taxon>
    </lineage>
</organism>
<dbReference type="InterPro" id="IPR012338">
    <property type="entry name" value="Beta-lactam/transpept-like"/>
</dbReference>
<dbReference type="SUPFAM" id="SSF56601">
    <property type="entry name" value="beta-lactamase/transpeptidase-like"/>
    <property type="match status" value="1"/>
</dbReference>
<accession>A0A4Q5LXR1</accession>
<protein>
    <recommendedName>
        <fullName evidence="1">Beta-lactamase-related domain-containing protein</fullName>
    </recommendedName>
</protein>